<feature type="region of interest" description="Disordered" evidence="1">
    <location>
        <begin position="72"/>
        <end position="117"/>
    </location>
</feature>
<name>A0A199VW48_ANACO</name>
<dbReference type="AlphaFoldDB" id="A0A199VW48"/>
<reference evidence="2 3" key="1">
    <citation type="journal article" date="2016" name="DNA Res.">
        <title>The draft genome of MD-2 pineapple using hybrid error correction of long reads.</title>
        <authorList>
            <person name="Redwan R.M."/>
            <person name="Saidin A."/>
            <person name="Kumar S.V."/>
        </authorList>
    </citation>
    <scope>NUCLEOTIDE SEQUENCE [LARGE SCALE GENOMIC DNA]</scope>
    <source>
        <strain evidence="3">cv. MD2</strain>
        <tissue evidence="2">Leaf</tissue>
    </source>
</reference>
<dbReference type="STRING" id="4615.A0A199VW48"/>
<protein>
    <submittedName>
        <fullName evidence="2">Uncharacterized protein</fullName>
    </submittedName>
</protein>
<sequence length="395" mass="42893">MEKKQGFFSALREEVARGLSPGRVRSESPGRAPSQVARCSAARVKEQYYGRGGAAEWRAAEERGGKRWRRSWRGRIRGGGGGGVRKEGWRVGEGHSRARPPSPRRRGGAAAEAARPPRATLRPRLLLGVMGRRSPHPRLRRRALPHLSIKDTPIETSSAQYILQQYTAACGGVKLLSSIRNSYAMGKVKCGNEFESANKIIRIAIKGRRNRAALRVAEMAAGGQVLPLQSASSSGPHPCWAHAAKGRRLSVDSPGPGSTDNCKHVCQCSMHRGEEGERRGLLHPEAFCGSQTLQLGVRACGGLLVHIEDSHLTRIQSNTCGDAVYWETTISSFIEDYRPIDGMMIAHSGRSQVTLSGSGKCHEPHEDQDGGGVDHRGSSVQCCGLSVDCFILRLI</sequence>
<dbReference type="EMBL" id="LSRQ01000665">
    <property type="protein sequence ID" value="OAY81467.1"/>
    <property type="molecule type" value="Genomic_DNA"/>
</dbReference>
<feature type="region of interest" description="Disordered" evidence="1">
    <location>
        <begin position="13"/>
        <end position="38"/>
    </location>
</feature>
<gene>
    <name evidence="2" type="ORF">ACMD2_05561</name>
</gene>
<dbReference type="Pfam" id="PF04788">
    <property type="entry name" value="DUF620"/>
    <property type="match status" value="1"/>
</dbReference>
<evidence type="ECO:0000313" key="3">
    <source>
        <dbReference type="Proteomes" id="UP000092600"/>
    </source>
</evidence>
<dbReference type="InterPro" id="IPR006873">
    <property type="entry name" value="DUF620"/>
</dbReference>
<accession>A0A199VW48</accession>
<organism evidence="2 3">
    <name type="scientific">Ananas comosus</name>
    <name type="common">Pineapple</name>
    <name type="synonym">Ananas ananas</name>
    <dbReference type="NCBI Taxonomy" id="4615"/>
    <lineage>
        <taxon>Eukaryota</taxon>
        <taxon>Viridiplantae</taxon>
        <taxon>Streptophyta</taxon>
        <taxon>Embryophyta</taxon>
        <taxon>Tracheophyta</taxon>
        <taxon>Spermatophyta</taxon>
        <taxon>Magnoliopsida</taxon>
        <taxon>Liliopsida</taxon>
        <taxon>Poales</taxon>
        <taxon>Bromeliaceae</taxon>
        <taxon>Bromelioideae</taxon>
        <taxon>Ananas</taxon>
    </lineage>
</organism>
<dbReference type="PANTHER" id="PTHR31300:SF23">
    <property type="entry name" value="OS03G0606100 PROTEIN"/>
    <property type="match status" value="1"/>
</dbReference>
<comment type="caution">
    <text evidence="2">The sequence shown here is derived from an EMBL/GenBank/DDBJ whole genome shotgun (WGS) entry which is preliminary data.</text>
</comment>
<evidence type="ECO:0000313" key="2">
    <source>
        <dbReference type="EMBL" id="OAY81467.1"/>
    </source>
</evidence>
<feature type="compositionally biased region" description="Basic and acidic residues" evidence="1">
    <location>
        <begin position="84"/>
        <end position="96"/>
    </location>
</feature>
<feature type="compositionally biased region" description="Low complexity" evidence="1">
    <location>
        <begin position="108"/>
        <end position="117"/>
    </location>
</feature>
<proteinExistence type="predicted"/>
<dbReference type="PANTHER" id="PTHR31300">
    <property type="entry name" value="LIPASE"/>
    <property type="match status" value="1"/>
</dbReference>
<evidence type="ECO:0000256" key="1">
    <source>
        <dbReference type="SAM" id="MobiDB-lite"/>
    </source>
</evidence>
<dbReference type="Proteomes" id="UP000092600">
    <property type="component" value="Unassembled WGS sequence"/>
</dbReference>